<dbReference type="Gene3D" id="2.40.420.20">
    <property type="match status" value="1"/>
</dbReference>
<dbReference type="GO" id="GO:0022857">
    <property type="term" value="F:transmembrane transporter activity"/>
    <property type="evidence" value="ECO:0007669"/>
    <property type="project" value="InterPro"/>
</dbReference>
<dbReference type="PANTHER" id="PTHR30097:SF15">
    <property type="entry name" value="CATION EFFLUX SYSTEM PROTEIN CUSB"/>
    <property type="match status" value="1"/>
</dbReference>
<dbReference type="GO" id="GO:0060003">
    <property type="term" value="P:copper ion export"/>
    <property type="evidence" value="ECO:0007669"/>
    <property type="project" value="TreeGrafter"/>
</dbReference>
<dbReference type="SUPFAM" id="SSF111369">
    <property type="entry name" value="HlyD-like secretion proteins"/>
    <property type="match status" value="1"/>
</dbReference>
<dbReference type="InterPro" id="IPR058792">
    <property type="entry name" value="Beta-barrel_RND_2"/>
</dbReference>
<keyword evidence="3" id="KW-0732">Signal</keyword>
<dbReference type="FunFam" id="2.40.30.170:FF:000010">
    <property type="entry name" value="Efflux RND transporter periplasmic adaptor subunit"/>
    <property type="match status" value="1"/>
</dbReference>
<feature type="domain" description="CzcB-like C-terminal circularly permuted SH3-like" evidence="9">
    <location>
        <begin position="357"/>
        <end position="416"/>
    </location>
</feature>
<evidence type="ECO:0000256" key="3">
    <source>
        <dbReference type="ARBA" id="ARBA00022729"/>
    </source>
</evidence>
<dbReference type="FunFam" id="2.40.420.20:FF:000003">
    <property type="entry name" value="Cation efflux system protein cusB"/>
    <property type="match status" value="1"/>
</dbReference>
<dbReference type="Proteomes" id="UP000592294">
    <property type="component" value="Unassembled WGS sequence"/>
</dbReference>
<evidence type="ECO:0000259" key="8">
    <source>
        <dbReference type="Pfam" id="PF25954"/>
    </source>
</evidence>
<organism evidence="10 11">
    <name type="scientific">Allochromatium humboldtianum</name>
    <dbReference type="NCBI Taxonomy" id="504901"/>
    <lineage>
        <taxon>Bacteria</taxon>
        <taxon>Pseudomonadati</taxon>
        <taxon>Pseudomonadota</taxon>
        <taxon>Gammaproteobacteria</taxon>
        <taxon>Chromatiales</taxon>
        <taxon>Chromatiaceae</taxon>
        <taxon>Allochromatium</taxon>
    </lineage>
</organism>
<evidence type="ECO:0000256" key="1">
    <source>
        <dbReference type="ARBA" id="ARBA00009477"/>
    </source>
</evidence>
<feature type="domain" description="Heavy metal binding" evidence="5">
    <location>
        <begin position="70"/>
        <end position="96"/>
    </location>
</feature>
<dbReference type="InterPro" id="IPR051909">
    <property type="entry name" value="MFP_Cation_Efflux"/>
</dbReference>
<keyword evidence="2" id="KW-0813">Transport</keyword>
<proteinExistence type="inferred from homology"/>
<evidence type="ECO:0000259" key="6">
    <source>
        <dbReference type="Pfam" id="PF25869"/>
    </source>
</evidence>
<dbReference type="Gene3D" id="2.40.50.100">
    <property type="match status" value="1"/>
</dbReference>
<feature type="domain" description="CusB-like three alpha-helical bundle" evidence="6">
    <location>
        <begin position="184"/>
        <end position="235"/>
    </location>
</feature>
<dbReference type="PANTHER" id="PTHR30097">
    <property type="entry name" value="CATION EFFLUX SYSTEM PROTEIN CUSB"/>
    <property type="match status" value="1"/>
</dbReference>
<dbReference type="GO" id="GO:0046914">
    <property type="term" value="F:transition metal ion binding"/>
    <property type="evidence" value="ECO:0007669"/>
    <property type="project" value="TreeGrafter"/>
</dbReference>
<dbReference type="RefSeq" id="WP_176976206.1">
    <property type="nucleotide sequence ID" value="NZ_JABZEO010000005.1"/>
</dbReference>
<dbReference type="NCBIfam" id="TIGR01730">
    <property type="entry name" value="RND_mfp"/>
    <property type="match status" value="1"/>
</dbReference>
<protein>
    <submittedName>
        <fullName evidence="10">Efflux RND transporter periplasmic adaptor subunit</fullName>
    </submittedName>
</protein>
<evidence type="ECO:0000259" key="9">
    <source>
        <dbReference type="Pfam" id="PF25975"/>
    </source>
</evidence>
<keyword evidence="11" id="KW-1185">Reference proteome</keyword>
<dbReference type="InterPro" id="IPR058649">
    <property type="entry name" value="CzcB_C"/>
</dbReference>
<keyword evidence="4" id="KW-0406">Ion transport</keyword>
<sequence length="446" mass="48763">MRNPTSGTARWRPARARGPVHLHALIFLLLPPLLTGCGDETGSLYQPTESLEEAQRDTALQHAAKHLDSKYICPMHPQIVRDEPGTCPICGMALVERRVEPTDGRAPEVTLSEATMHKMAMRLAPVERGLLWRHIHTLGRIEYDETRLAHVHPRASGFIEGLDLRAEGEPVRRGQTLARLYAPDILAAQVDFLLALDPQPQGGTRVRADKARNLLRLLDVPEDSIRAIEQSREPQRTIPVLAPIDGVVTAMTAREGMYVSAVDALFSIADPSRVWVLADVFEHQIDWLRPGLSAEIRVPARPGRVWEGRVDYLYPALDPKARTLRVRLVFDNPDGALKPNMFADVVVFGGPKRDALSIPAEALIRTGTRSSVVKALGEGRFQPVDVVPGMRADGAVEILSGLDEGDQVVVSGQFLIDSESSLQASFGRLGSAPEAAVGPGGEHAHH</sequence>
<feature type="domain" description="CusB-like beta-barrel" evidence="8">
    <location>
        <begin position="273"/>
        <end position="346"/>
    </location>
</feature>
<dbReference type="Pfam" id="PF25919">
    <property type="entry name" value="BSH_CusB"/>
    <property type="match status" value="1"/>
</dbReference>
<dbReference type="Pfam" id="PF19335">
    <property type="entry name" value="HMBD"/>
    <property type="match status" value="1"/>
</dbReference>
<comment type="similarity">
    <text evidence="1">Belongs to the membrane fusion protein (MFP) (TC 8.A.1) family.</text>
</comment>
<comment type="caution">
    <text evidence="10">The sequence shown here is derived from an EMBL/GenBank/DDBJ whole genome shotgun (WGS) entry which is preliminary data.</text>
</comment>
<evidence type="ECO:0000256" key="2">
    <source>
        <dbReference type="ARBA" id="ARBA00022448"/>
    </source>
</evidence>
<dbReference type="InterPro" id="IPR058791">
    <property type="entry name" value="3HB_CusB"/>
</dbReference>
<dbReference type="InterPro" id="IPR006143">
    <property type="entry name" value="RND_pump_MFP"/>
</dbReference>
<feature type="domain" description="CusB-like barrel-sandwich hybrid" evidence="7">
    <location>
        <begin position="149"/>
        <end position="269"/>
    </location>
</feature>
<evidence type="ECO:0000259" key="7">
    <source>
        <dbReference type="Pfam" id="PF25919"/>
    </source>
</evidence>
<reference evidence="10 11" key="1">
    <citation type="submission" date="2020-06" db="EMBL/GenBank/DDBJ databases">
        <title>Whole-genome sequence of Allochromatium humboldtianum DSM 21881, type strain.</title>
        <authorList>
            <person name="Kyndt J.A."/>
            <person name="Meyer T.E."/>
        </authorList>
    </citation>
    <scope>NUCLEOTIDE SEQUENCE [LARGE SCALE GENOMIC DNA]</scope>
    <source>
        <strain evidence="10 11">DSM 21881</strain>
    </source>
</reference>
<gene>
    <name evidence="10" type="ORF">HW932_09260</name>
</gene>
<accession>A0A850RER4</accession>
<dbReference type="Pfam" id="PF25869">
    <property type="entry name" value="3HB_CusB"/>
    <property type="match status" value="1"/>
</dbReference>
<evidence type="ECO:0000313" key="10">
    <source>
        <dbReference type="EMBL" id="NVZ09450.1"/>
    </source>
</evidence>
<dbReference type="GO" id="GO:0015679">
    <property type="term" value="P:plasma membrane copper ion transport"/>
    <property type="evidence" value="ECO:0007669"/>
    <property type="project" value="TreeGrafter"/>
</dbReference>
<dbReference type="InterPro" id="IPR045800">
    <property type="entry name" value="HMBD"/>
</dbReference>
<evidence type="ECO:0000256" key="4">
    <source>
        <dbReference type="ARBA" id="ARBA00023065"/>
    </source>
</evidence>
<dbReference type="InterPro" id="IPR058790">
    <property type="entry name" value="BSH_CusB"/>
</dbReference>
<name>A0A850RER4_9GAMM</name>
<dbReference type="GO" id="GO:0030288">
    <property type="term" value="C:outer membrane-bounded periplasmic space"/>
    <property type="evidence" value="ECO:0007669"/>
    <property type="project" value="TreeGrafter"/>
</dbReference>
<dbReference type="Pfam" id="PF25954">
    <property type="entry name" value="Beta-barrel_RND_2"/>
    <property type="match status" value="1"/>
</dbReference>
<dbReference type="Gene3D" id="2.40.30.170">
    <property type="match status" value="1"/>
</dbReference>
<dbReference type="GO" id="GO:0016020">
    <property type="term" value="C:membrane"/>
    <property type="evidence" value="ECO:0007669"/>
    <property type="project" value="InterPro"/>
</dbReference>
<evidence type="ECO:0000313" key="11">
    <source>
        <dbReference type="Proteomes" id="UP000592294"/>
    </source>
</evidence>
<evidence type="ECO:0000259" key="5">
    <source>
        <dbReference type="Pfam" id="PF19335"/>
    </source>
</evidence>
<dbReference type="EMBL" id="JABZEO010000005">
    <property type="protein sequence ID" value="NVZ09450.1"/>
    <property type="molecule type" value="Genomic_DNA"/>
</dbReference>
<dbReference type="AlphaFoldDB" id="A0A850RER4"/>
<dbReference type="Pfam" id="PF25975">
    <property type="entry name" value="CzcB_C"/>
    <property type="match status" value="1"/>
</dbReference>